<dbReference type="Pfam" id="PF12658">
    <property type="entry name" value="Ten1"/>
    <property type="match status" value="1"/>
</dbReference>
<evidence type="ECO:0008006" key="3">
    <source>
        <dbReference type="Google" id="ProtNLM"/>
    </source>
</evidence>
<organism evidence="1 2">
    <name type="scientific">Exophiala dermatitidis</name>
    <name type="common">Black yeast-like fungus</name>
    <name type="synonym">Wangiella dermatitidis</name>
    <dbReference type="NCBI Taxonomy" id="5970"/>
    <lineage>
        <taxon>Eukaryota</taxon>
        <taxon>Fungi</taxon>
        <taxon>Dikarya</taxon>
        <taxon>Ascomycota</taxon>
        <taxon>Pezizomycotina</taxon>
        <taxon>Eurotiomycetes</taxon>
        <taxon>Chaetothyriomycetidae</taxon>
        <taxon>Chaetothyriales</taxon>
        <taxon>Herpotrichiellaceae</taxon>
        <taxon>Exophiala</taxon>
    </lineage>
</organism>
<accession>A0AAN6EM38</accession>
<dbReference type="EMBL" id="JAJGCB010000028">
    <property type="protein sequence ID" value="KAJ8987114.1"/>
    <property type="molecule type" value="Genomic_DNA"/>
</dbReference>
<reference evidence="1" key="1">
    <citation type="submission" date="2023-01" db="EMBL/GenBank/DDBJ databases">
        <title>Exophiala dermititidis isolated from Cystic Fibrosis Patient.</title>
        <authorList>
            <person name="Kurbessoian T."/>
            <person name="Crocker A."/>
            <person name="Murante D."/>
            <person name="Hogan D.A."/>
            <person name="Stajich J.E."/>
        </authorList>
    </citation>
    <scope>NUCLEOTIDE SEQUENCE</scope>
    <source>
        <strain evidence="1">Ex8</strain>
    </source>
</reference>
<comment type="caution">
    <text evidence="1">The sequence shown here is derived from an EMBL/GenBank/DDBJ whole genome shotgun (WGS) entry which is preliminary data.</text>
</comment>
<dbReference type="Proteomes" id="UP001161757">
    <property type="component" value="Unassembled WGS sequence"/>
</dbReference>
<dbReference type="GO" id="GO:1990879">
    <property type="term" value="C:CST complex"/>
    <property type="evidence" value="ECO:0007669"/>
    <property type="project" value="InterPro"/>
</dbReference>
<evidence type="ECO:0000313" key="2">
    <source>
        <dbReference type="Proteomes" id="UP001161757"/>
    </source>
</evidence>
<evidence type="ECO:0000313" key="1">
    <source>
        <dbReference type="EMBL" id="KAJ8987114.1"/>
    </source>
</evidence>
<dbReference type="InterPro" id="IPR012340">
    <property type="entry name" value="NA-bd_OB-fold"/>
</dbReference>
<dbReference type="GO" id="GO:0043047">
    <property type="term" value="F:single-stranded telomeric DNA binding"/>
    <property type="evidence" value="ECO:0007669"/>
    <property type="project" value="InterPro"/>
</dbReference>
<sequence length="148" mass="16413">MNEFSNNGPAPSRFVFLSELPSLPAATKVRFLGCVVGYDTLNGRLLLEHAYPKNKQPAPRASVDINLILETTPSSTLEKGRWLNIIGYIQNTHGHSRRLKARLACSTDPVVSVQAILLWDAGPLRLADYEATLQGQSQLRKQLELDCK</sequence>
<dbReference type="AlphaFoldDB" id="A0AAN6EM38"/>
<proteinExistence type="predicted"/>
<gene>
    <name evidence="1" type="ORF">HRR80_008857</name>
</gene>
<protein>
    <recommendedName>
        <fullName evidence="3">CST complex subunit Ten1</fullName>
    </recommendedName>
</protein>
<name>A0AAN6EM38_EXODE</name>
<dbReference type="InterPro" id="IPR024222">
    <property type="entry name" value="Ten1_fungal"/>
</dbReference>
<dbReference type="GO" id="GO:0016233">
    <property type="term" value="P:telomere capping"/>
    <property type="evidence" value="ECO:0007669"/>
    <property type="project" value="InterPro"/>
</dbReference>
<dbReference type="Gene3D" id="2.40.50.140">
    <property type="entry name" value="Nucleic acid-binding proteins"/>
    <property type="match status" value="1"/>
</dbReference>